<sequence>MKELKYKNLWATLGYFYAALIFFICLKESPPGTETFPYQDKIFHFLAYFLLCFWFGQIYSSVTRNKIFIWSFLMGLLIELIQSQLSYRSAELADLLANTLGSLMGIFFGLILIPNVLSKIDGWLQIMFKKRS</sequence>
<dbReference type="Pfam" id="PF04892">
    <property type="entry name" value="VanZ"/>
    <property type="match status" value="1"/>
</dbReference>
<keyword evidence="1" id="KW-0812">Transmembrane</keyword>
<evidence type="ECO:0000256" key="1">
    <source>
        <dbReference type="SAM" id="Phobius"/>
    </source>
</evidence>
<organism evidence="3">
    <name type="scientific">Candidatus Kentrum sp. LPFa</name>
    <dbReference type="NCBI Taxonomy" id="2126335"/>
    <lineage>
        <taxon>Bacteria</taxon>
        <taxon>Pseudomonadati</taxon>
        <taxon>Pseudomonadota</taxon>
        <taxon>Gammaproteobacteria</taxon>
        <taxon>Candidatus Kentrum</taxon>
    </lineage>
</organism>
<evidence type="ECO:0000259" key="2">
    <source>
        <dbReference type="Pfam" id="PF04892"/>
    </source>
</evidence>
<dbReference type="AlphaFoldDB" id="A0A450X6C4"/>
<feature type="transmembrane region" description="Helical" evidence="1">
    <location>
        <begin position="67"/>
        <end position="87"/>
    </location>
</feature>
<proteinExistence type="predicted"/>
<feature type="domain" description="VanZ-like" evidence="2">
    <location>
        <begin position="39"/>
        <end position="110"/>
    </location>
</feature>
<dbReference type="InterPro" id="IPR006976">
    <property type="entry name" value="VanZ-like"/>
</dbReference>
<dbReference type="EMBL" id="CAADFK010000436">
    <property type="protein sequence ID" value="VFK24847.1"/>
    <property type="molecule type" value="Genomic_DNA"/>
</dbReference>
<feature type="transmembrane region" description="Helical" evidence="1">
    <location>
        <begin position="99"/>
        <end position="117"/>
    </location>
</feature>
<feature type="transmembrane region" description="Helical" evidence="1">
    <location>
        <begin position="42"/>
        <end position="60"/>
    </location>
</feature>
<gene>
    <name evidence="3" type="ORF">BECKLPF1236B_GA0070989_14361</name>
</gene>
<evidence type="ECO:0000313" key="3">
    <source>
        <dbReference type="EMBL" id="VFK24847.1"/>
    </source>
</evidence>
<accession>A0A450X6C4</accession>
<feature type="transmembrane region" description="Helical" evidence="1">
    <location>
        <begin position="12"/>
        <end position="30"/>
    </location>
</feature>
<keyword evidence="1" id="KW-1133">Transmembrane helix</keyword>
<name>A0A450X6C4_9GAMM</name>
<reference evidence="3" key="1">
    <citation type="submission" date="2019-02" db="EMBL/GenBank/DDBJ databases">
        <authorList>
            <person name="Gruber-Vodicka R. H."/>
            <person name="Seah K. B. B."/>
        </authorList>
    </citation>
    <scope>NUCLEOTIDE SEQUENCE</scope>
    <source>
        <strain evidence="3">BECK_S313</strain>
    </source>
</reference>
<protein>
    <submittedName>
        <fullName evidence="3">VanZ like family protein</fullName>
    </submittedName>
</protein>
<dbReference type="PANTHER" id="PTHR28008:SF1">
    <property type="entry name" value="DOMAIN PROTEIN, PUTATIVE (AFU_ORTHOLOGUE AFUA_3G10980)-RELATED"/>
    <property type="match status" value="1"/>
</dbReference>
<dbReference type="NCBIfam" id="NF037970">
    <property type="entry name" value="vanZ_1"/>
    <property type="match status" value="1"/>
</dbReference>
<keyword evidence="1" id="KW-0472">Membrane</keyword>
<dbReference type="PANTHER" id="PTHR28008">
    <property type="entry name" value="DOMAIN PROTEIN, PUTATIVE (AFU_ORTHOLOGUE AFUA_3G10980)-RELATED"/>
    <property type="match status" value="1"/>
</dbReference>